<keyword evidence="3 6" id="KW-0812">Transmembrane</keyword>
<evidence type="ECO:0000313" key="9">
    <source>
        <dbReference type="Proteomes" id="UP001597183"/>
    </source>
</evidence>
<dbReference type="EMBL" id="JBHTMK010000050">
    <property type="protein sequence ID" value="MFD1370997.1"/>
    <property type="molecule type" value="Genomic_DNA"/>
</dbReference>
<evidence type="ECO:0000256" key="6">
    <source>
        <dbReference type="SAM" id="Phobius"/>
    </source>
</evidence>
<keyword evidence="2" id="KW-1003">Cell membrane</keyword>
<comment type="caution">
    <text evidence="8">The sequence shown here is derived from an EMBL/GenBank/DDBJ whole genome shotgun (WGS) entry which is preliminary data.</text>
</comment>
<name>A0ABW4ALI7_9ACTN</name>
<keyword evidence="9" id="KW-1185">Reference proteome</keyword>
<gene>
    <name evidence="8" type="ORF">ACFQ5G_37135</name>
</gene>
<dbReference type="Proteomes" id="UP001597183">
    <property type="component" value="Unassembled WGS sequence"/>
</dbReference>
<evidence type="ECO:0000313" key="8">
    <source>
        <dbReference type="EMBL" id="MFD1370997.1"/>
    </source>
</evidence>
<keyword evidence="4 6" id="KW-1133">Transmembrane helix</keyword>
<organism evidence="8 9">
    <name type="scientific">Actinoplanes sichuanensis</name>
    <dbReference type="NCBI Taxonomy" id="512349"/>
    <lineage>
        <taxon>Bacteria</taxon>
        <taxon>Bacillati</taxon>
        <taxon>Actinomycetota</taxon>
        <taxon>Actinomycetes</taxon>
        <taxon>Micromonosporales</taxon>
        <taxon>Micromonosporaceae</taxon>
        <taxon>Actinoplanes</taxon>
    </lineage>
</organism>
<dbReference type="RefSeq" id="WP_317795574.1">
    <property type="nucleotide sequence ID" value="NZ_AP028461.1"/>
</dbReference>
<evidence type="ECO:0000259" key="7">
    <source>
        <dbReference type="Pfam" id="PF13396"/>
    </source>
</evidence>
<protein>
    <submittedName>
        <fullName evidence="8">PLD nuclease N-terminal domain-containing protein</fullName>
    </submittedName>
</protein>
<feature type="transmembrane region" description="Helical" evidence="6">
    <location>
        <begin position="12"/>
        <end position="33"/>
    </location>
</feature>
<evidence type="ECO:0000256" key="5">
    <source>
        <dbReference type="ARBA" id="ARBA00023136"/>
    </source>
</evidence>
<feature type="domain" description="Cardiolipin synthase N-terminal" evidence="7">
    <location>
        <begin position="28"/>
        <end position="66"/>
    </location>
</feature>
<keyword evidence="5 6" id="KW-0472">Membrane</keyword>
<evidence type="ECO:0000256" key="1">
    <source>
        <dbReference type="ARBA" id="ARBA00004651"/>
    </source>
</evidence>
<proteinExistence type="predicted"/>
<accession>A0ABW4ALI7</accession>
<comment type="subcellular location">
    <subcellularLocation>
        <location evidence="1">Cell membrane</location>
        <topology evidence="1">Multi-pass membrane protein</topology>
    </subcellularLocation>
</comment>
<dbReference type="Pfam" id="PF13396">
    <property type="entry name" value="PLDc_N"/>
    <property type="match status" value="1"/>
</dbReference>
<sequence length="69" mass="7479">MSYTAGHGGLPVAASLPLVLLAVAFVGFCLYDLARHDVRYLPKWAWALICVISVPLGGIVYLLAGREHR</sequence>
<feature type="transmembrane region" description="Helical" evidence="6">
    <location>
        <begin position="45"/>
        <end position="64"/>
    </location>
</feature>
<evidence type="ECO:0000256" key="3">
    <source>
        <dbReference type="ARBA" id="ARBA00022692"/>
    </source>
</evidence>
<evidence type="ECO:0000256" key="4">
    <source>
        <dbReference type="ARBA" id="ARBA00022989"/>
    </source>
</evidence>
<evidence type="ECO:0000256" key="2">
    <source>
        <dbReference type="ARBA" id="ARBA00022475"/>
    </source>
</evidence>
<dbReference type="InterPro" id="IPR027379">
    <property type="entry name" value="CLS_N"/>
</dbReference>
<reference evidence="9" key="1">
    <citation type="journal article" date="2019" name="Int. J. Syst. Evol. Microbiol.">
        <title>The Global Catalogue of Microorganisms (GCM) 10K type strain sequencing project: providing services to taxonomists for standard genome sequencing and annotation.</title>
        <authorList>
            <consortium name="The Broad Institute Genomics Platform"/>
            <consortium name="The Broad Institute Genome Sequencing Center for Infectious Disease"/>
            <person name="Wu L."/>
            <person name="Ma J."/>
        </authorList>
    </citation>
    <scope>NUCLEOTIDE SEQUENCE [LARGE SCALE GENOMIC DNA]</scope>
    <source>
        <strain evidence="9">CCM 7526</strain>
    </source>
</reference>